<reference evidence="1" key="1">
    <citation type="submission" date="2022-12" db="EMBL/GenBank/DDBJ databases">
        <authorList>
            <person name="Alioto T."/>
            <person name="Alioto T."/>
            <person name="Gomez Garrido J."/>
        </authorList>
    </citation>
    <scope>NUCLEOTIDE SEQUENCE</scope>
</reference>
<organism evidence="1 2">
    <name type="scientific">Podarcis lilfordi</name>
    <name type="common">Lilford's wall lizard</name>
    <dbReference type="NCBI Taxonomy" id="74358"/>
    <lineage>
        <taxon>Eukaryota</taxon>
        <taxon>Metazoa</taxon>
        <taxon>Chordata</taxon>
        <taxon>Craniata</taxon>
        <taxon>Vertebrata</taxon>
        <taxon>Euteleostomi</taxon>
        <taxon>Lepidosauria</taxon>
        <taxon>Squamata</taxon>
        <taxon>Bifurcata</taxon>
        <taxon>Unidentata</taxon>
        <taxon>Episquamata</taxon>
        <taxon>Laterata</taxon>
        <taxon>Lacertibaenia</taxon>
        <taxon>Lacertidae</taxon>
        <taxon>Podarcis</taxon>
    </lineage>
</organism>
<proteinExistence type="predicted"/>
<evidence type="ECO:0000313" key="1">
    <source>
        <dbReference type="EMBL" id="CAI5775437.1"/>
    </source>
</evidence>
<dbReference type="Proteomes" id="UP001178461">
    <property type="component" value="Chromosome 5"/>
</dbReference>
<dbReference type="AlphaFoldDB" id="A0AA35KDH3"/>
<evidence type="ECO:0000313" key="2">
    <source>
        <dbReference type="Proteomes" id="UP001178461"/>
    </source>
</evidence>
<sequence length="108" mass="12365">MNRFAKFWVLSHCITKGSIPSDLGASCTLLCTNKCLINADESSAILQLAVLCPMRSIHLKTVTKQPSCFQSILNVFWFSPRNVVSWSEWYFRWCSSSGHNSQYSYYKV</sequence>
<keyword evidence="2" id="KW-1185">Reference proteome</keyword>
<name>A0AA35KDH3_9SAUR</name>
<gene>
    <name evidence="1" type="ORF">PODLI_1B032556</name>
</gene>
<accession>A0AA35KDH3</accession>
<dbReference type="EMBL" id="OX395130">
    <property type="protein sequence ID" value="CAI5775437.1"/>
    <property type="molecule type" value="Genomic_DNA"/>
</dbReference>
<protein>
    <submittedName>
        <fullName evidence="1">Uncharacterized protein</fullName>
    </submittedName>
</protein>